<dbReference type="STRING" id="4536.A0A0E0J3X7"/>
<keyword evidence="4" id="KW-0833">Ubl conjugation pathway</keyword>
<keyword evidence="5" id="KW-0862">Zinc</keyword>
<keyword evidence="9" id="KW-1185">Reference proteome</keyword>
<name>A0A0E0J3X7_ORYNI</name>
<dbReference type="InterPro" id="IPR013083">
    <property type="entry name" value="Znf_RING/FYVE/PHD"/>
</dbReference>
<dbReference type="eggNOG" id="KOG1812">
    <property type="taxonomic scope" value="Eukaryota"/>
</dbReference>
<evidence type="ECO:0000256" key="2">
    <source>
        <dbReference type="ARBA" id="ARBA00022723"/>
    </source>
</evidence>
<dbReference type="PANTHER" id="PTHR11685">
    <property type="entry name" value="RBR FAMILY RING FINGER AND IBR DOMAIN-CONTAINING"/>
    <property type="match status" value="1"/>
</dbReference>
<protein>
    <submittedName>
        <fullName evidence="8">RBR-type E3 ubiquitin transferase</fullName>
    </submittedName>
</protein>
<dbReference type="Gramene" id="ONIVA11G18660.1">
    <property type="protein sequence ID" value="ONIVA11G18660.1"/>
    <property type="gene ID" value="ONIVA11G18660"/>
</dbReference>
<reference evidence="8" key="2">
    <citation type="submission" date="2018-04" db="EMBL/GenBank/DDBJ databases">
        <title>OnivRS2 (Oryza nivara Reference Sequence Version 2).</title>
        <authorList>
            <person name="Zhang J."/>
            <person name="Kudrna D."/>
            <person name="Lee S."/>
            <person name="Talag J."/>
            <person name="Rajasekar S."/>
            <person name="Welchert J."/>
            <person name="Hsing Y.-I."/>
            <person name="Wing R.A."/>
        </authorList>
    </citation>
    <scope>NUCLEOTIDE SEQUENCE [LARGE SCALE GENOMIC DNA]</scope>
    <source>
        <strain evidence="8">SL10</strain>
    </source>
</reference>
<dbReference type="InterPro" id="IPR002867">
    <property type="entry name" value="IBR_dom"/>
</dbReference>
<dbReference type="GO" id="GO:0008270">
    <property type="term" value="F:zinc ion binding"/>
    <property type="evidence" value="ECO:0007669"/>
    <property type="project" value="UniProtKB-KW"/>
</dbReference>
<dbReference type="HOGENOM" id="CLU_1565421_0_0_1"/>
<evidence type="ECO:0000259" key="7">
    <source>
        <dbReference type="Pfam" id="PF01485"/>
    </source>
</evidence>
<dbReference type="Gene3D" id="3.30.40.10">
    <property type="entry name" value="Zinc/RING finger domain, C3HC4 (zinc finger)"/>
    <property type="match status" value="1"/>
</dbReference>
<dbReference type="InterPro" id="IPR031127">
    <property type="entry name" value="E3_UB_ligase_RBR"/>
</dbReference>
<dbReference type="FunFam" id="3.30.40.10:FF:000718">
    <property type="entry name" value="RBR-type E3 ubiquitin transferase"/>
    <property type="match status" value="1"/>
</dbReference>
<evidence type="ECO:0000256" key="3">
    <source>
        <dbReference type="ARBA" id="ARBA00022771"/>
    </source>
</evidence>
<evidence type="ECO:0000256" key="1">
    <source>
        <dbReference type="ARBA" id="ARBA00001947"/>
    </source>
</evidence>
<dbReference type="EnsemblPlants" id="ONIVA11G18660.1">
    <property type="protein sequence ID" value="ONIVA11G18660.1"/>
    <property type="gene ID" value="ONIVA11G18660"/>
</dbReference>
<evidence type="ECO:0000313" key="8">
    <source>
        <dbReference type="EnsemblPlants" id="ONIVA11G18660.1"/>
    </source>
</evidence>
<dbReference type="InterPro" id="IPR017907">
    <property type="entry name" value="Znf_RING_CS"/>
</dbReference>
<dbReference type="GO" id="GO:0016567">
    <property type="term" value="P:protein ubiquitination"/>
    <property type="evidence" value="ECO:0007669"/>
    <property type="project" value="InterPro"/>
</dbReference>
<evidence type="ECO:0000313" key="9">
    <source>
        <dbReference type="Proteomes" id="UP000006591"/>
    </source>
</evidence>
<dbReference type="Proteomes" id="UP000006591">
    <property type="component" value="Chromosome 11"/>
</dbReference>
<dbReference type="GO" id="GO:0004842">
    <property type="term" value="F:ubiquitin-protein transferase activity"/>
    <property type="evidence" value="ECO:0007669"/>
    <property type="project" value="InterPro"/>
</dbReference>
<accession>A0A0E0J3X7</accession>
<dbReference type="Pfam" id="PF01485">
    <property type="entry name" value="IBR"/>
    <property type="match status" value="1"/>
</dbReference>
<evidence type="ECO:0000256" key="5">
    <source>
        <dbReference type="ARBA" id="ARBA00022833"/>
    </source>
</evidence>
<sequence>MAAEAAQEPNQEFLDACMPSPSSAREAARRRVPPLSDDDIGWFHCEACDEPRLLYDRRRVSSGCAHELCVACVVGHVEARVAAGEVPVRCPFQFPAGSSHCDAVVHPEDCKDLLYIGDFDAWCVALCELAVGGPGAFARCPNPDCGERLDTGAGGERAVSGATCLRCSRAFCLRCEQPWDERHRDGEGCVPPGNGDAAAP</sequence>
<organism evidence="8">
    <name type="scientific">Oryza nivara</name>
    <name type="common">Indian wild rice</name>
    <name type="synonym">Oryza sativa f. spontanea</name>
    <dbReference type="NCBI Taxonomy" id="4536"/>
    <lineage>
        <taxon>Eukaryota</taxon>
        <taxon>Viridiplantae</taxon>
        <taxon>Streptophyta</taxon>
        <taxon>Embryophyta</taxon>
        <taxon>Tracheophyta</taxon>
        <taxon>Spermatophyta</taxon>
        <taxon>Magnoliopsida</taxon>
        <taxon>Liliopsida</taxon>
        <taxon>Poales</taxon>
        <taxon>Poaceae</taxon>
        <taxon>BOP clade</taxon>
        <taxon>Oryzoideae</taxon>
        <taxon>Oryzeae</taxon>
        <taxon>Oryzinae</taxon>
        <taxon>Oryza</taxon>
    </lineage>
</organism>
<evidence type="ECO:0000256" key="6">
    <source>
        <dbReference type="SAM" id="MobiDB-lite"/>
    </source>
</evidence>
<reference evidence="8" key="1">
    <citation type="submission" date="2015-04" db="UniProtKB">
        <authorList>
            <consortium name="EnsemblPlants"/>
        </authorList>
    </citation>
    <scope>IDENTIFICATION</scope>
    <source>
        <strain evidence="8">SL10</strain>
    </source>
</reference>
<keyword evidence="3" id="KW-0863">Zinc-finger</keyword>
<dbReference type="PROSITE" id="PS00518">
    <property type="entry name" value="ZF_RING_1"/>
    <property type="match status" value="1"/>
</dbReference>
<evidence type="ECO:0000256" key="4">
    <source>
        <dbReference type="ARBA" id="ARBA00022786"/>
    </source>
</evidence>
<dbReference type="OMA" id="LDACMPS"/>
<keyword evidence="2" id="KW-0479">Metal-binding</keyword>
<dbReference type="AlphaFoldDB" id="A0A0E0J3X7"/>
<dbReference type="SUPFAM" id="SSF57850">
    <property type="entry name" value="RING/U-box"/>
    <property type="match status" value="1"/>
</dbReference>
<feature type="domain" description="IBR" evidence="7">
    <location>
        <begin position="137"/>
        <end position="182"/>
    </location>
</feature>
<comment type="cofactor">
    <cofactor evidence="1">
        <name>Zn(2+)</name>
        <dbReference type="ChEBI" id="CHEBI:29105"/>
    </cofactor>
</comment>
<proteinExistence type="predicted"/>
<feature type="region of interest" description="Disordered" evidence="6">
    <location>
        <begin position="1"/>
        <end position="32"/>
    </location>
</feature>